<name>A0AAD9NKC4_RIDPI</name>
<dbReference type="PANTHER" id="PTHR44395:SF1">
    <property type="entry name" value="PROTEIN O-MANNOSYL-TRANSFERASE TMTC3"/>
    <property type="match status" value="1"/>
</dbReference>
<accession>A0AAD9NKC4</accession>
<reference evidence="2" key="1">
    <citation type="journal article" date="2023" name="Mol. Biol. Evol.">
        <title>Third-Generation Sequencing Reveals the Adaptive Role of the Epigenome in Three Deep-Sea Polychaetes.</title>
        <authorList>
            <person name="Perez M."/>
            <person name="Aroh O."/>
            <person name="Sun Y."/>
            <person name="Lan Y."/>
            <person name="Juniper S.K."/>
            <person name="Young C.R."/>
            <person name="Angers B."/>
            <person name="Qian P.Y."/>
        </authorList>
    </citation>
    <scope>NUCLEOTIDE SEQUENCE</scope>
    <source>
        <strain evidence="2">R07B-5</strain>
    </source>
</reference>
<dbReference type="GO" id="GO:0035269">
    <property type="term" value="P:protein O-linked glycosylation via mannose"/>
    <property type="evidence" value="ECO:0007669"/>
    <property type="project" value="TreeGrafter"/>
</dbReference>
<evidence type="ECO:0000256" key="1">
    <source>
        <dbReference type="SAM" id="Phobius"/>
    </source>
</evidence>
<evidence type="ECO:0000313" key="3">
    <source>
        <dbReference type="Proteomes" id="UP001209878"/>
    </source>
</evidence>
<keyword evidence="3" id="KW-1185">Reference proteome</keyword>
<keyword evidence="1" id="KW-0812">Transmembrane</keyword>
<dbReference type="GO" id="GO:0000030">
    <property type="term" value="F:mannosyltransferase activity"/>
    <property type="evidence" value="ECO:0007669"/>
    <property type="project" value="TreeGrafter"/>
</dbReference>
<keyword evidence="1" id="KW-1133">Transmembrane helix</keyword>
<gene>
    <name evidence="2" type="ORF">NP493_871g00043</name>
</gene>
<dbReference type="EMBL" id="JAODUO010000870">
    <property type="protein sequence ID" value="KAK2173497.1"/>
    <property type="molecule type" value="Genomic_DNA"/>
</dbReference>
<keyword evidence="1" id="KW-0472">Membrane</keyword>
<dbReference type="AlphaFoldDB" id="A0AAD9NKC4"/>
<dbReference type="Proteomes" id="UP001209878">
    <property type="component" value="Unassembled WGS sequence"/>
</dbReference>
<feature type="transmembrane region" description="Helical" evidence="1">
    <location>
        <begin position="6"/>
        <end position="30"/>
    </location>
</feature>
<protein>
    <submittedName>
        <fullName evidence="2">Uncharacterized protein</fullName>
    </submittedName>
</protein>
<feature type="transmembrane region" description="Helical" evidence="1">
    <location>
        <begin position="144"/>
        <end position="162"/>
    </location>
</feature>
<feature type="transmembrane region" description="Helical" evidence="1">
    <location>
        <begin position="113"/>
        <end position="132"/>
    </location>
</feature>
<dbReference type="PANTHER" id="PTHR44395">
    <property type="match status" value="1"/>
</dbReference>
<sequence length="183" mass="20323">MSHSDIYVSGILLAVVLACYYNSLACEFVFDDMSAIVSNKDLRPQTPLTNLFRNDFWGTPMNKEKSHKSYRPLCVLTFRLNYMLGGLEPTGYHLLNTLLHAAVCALFYRMSKMVLSCCTSFVAAMLFAVHPIHTEAVTGVVGRAELLSSLCYLAALMTYARCSGRKAKTGGSHILILKLKVQQ</sequence>
<comment type="caution">
    <text evidence="2">The sequence shown here is derived from an EMBL/GenBank/DDBJ whole genome shotgun (WGS) entry which is preliminary data.</text>
</comment>
<dbReference type="GO" id="GO:0005783">
    <property type="term" value="C:endoplasmic reticulum"/>
    <property type="evidence" value="ECO:0007669"/>
    <property type="project" value="TreeGrafter"/>
</dbReference>
<organism evidence="2 3">
    <name type="scientific">Ridgeia piscesae</name>
    <name type="common">Tubeworm</name>
    <dbReference type="NCBI Taxonomy" id="27915"/>
    <lineage>
        <taxon>Eukaryota</taxon>
        <taxon>Metazoa</taxon>
        <taxon>Spiralia</taxon>
        <taxon>Lophotrochozoa</taxon>
        <taxon>Annelida</taxon>
        <taxon>Polychaeta</taxon>
        <taxon>Sedentaria</taxon>
        <taxon>Canalipalpata</taxon>
        <taxon>Sabellida</taxon>
        <taxon>Siboglinidae</taxon>
        <taxon>Ridgeia</taxon>
    </lineage>
</organism>
<proteinExistence type="predicted"/>
<evidence type="ECO:0000313" key="2">
    <source>
        <dbReference type="EMBL" id="KAK2173497.1"/>
    </source>
</evidence>